<evidence type="ECO:0000313" key="1">
    <source>
        <dbReference type="EMBL" id="KAF5207958.1"/>
    </source>
</evidence>
<gene>
    <name evidence="1" type="ORF">FRX31_002456</name>
</gene>
<keyword evidence="2" id="KW-1185">Reference proteome</keyword>
<accession>A0A7J6XG12</accession>
<dbReference type="EMBL" id="JABWDY010000719">
    <property type="protein sequence ID" value="KAF5207958.1"/>
    <property type="molecule type" value="Genomic_DNA"/>
</dbReference>
<proteinExistence type="predicted"/>
<evidence type="ECO:0008006" key="3">
    <source>
        <dbReference type="Google" id="ProtNLM"/>
    </source>
</evidence>
<organism evidence="1 2">
    <name type="scientific">Thalictrum thalictroides</name>
    <name type="common">Rue-anemone</name>
    <name type="synonym">Anemone thalictroides</name>
    <dbReference type="NCBI Taxonomy" id="46969"/>
    <lineage>
        <taxon>Eukaryota</taxon>
        <taxon>Viridiplantae</taxon>
        <taxon>Streptophyta</taxon>
        <taxon>Embryophyta</taxon>
        <taxon>Tracheophyta</taxon>
        <taxon>Spermatophyta</taxon>
        <taxon>Magnoliopsida</taxon>
        <taxon>Ranunculales</taxon>
        <taxon>Ranunculaceae</taxon>
        <taxon>Thalictroideae</taxon>
        <taxon>Thalictrum</taxon>
    </lineage>
</organism>
<dbReference type="Proteomes" id="UP000554482">
    <property type="component" value="Unassembled WGS sequence"/>
</dbReference>
<dbReference type="OrthoDB" id="1933472at2759"/>
<name>A0A7J6XG12_THATH</name>
<dbReference type="AlphaFoldDB" id="A0A7J6XG12"/>
<protein>
    <recommendedName>
        <fullName evidence="3">DUF4283 domain-containing protein</fullName>
    </recommendedName>
</protein>
<comment type="caution">
    <text evidence="1">The sequence shown here is derived from an EMBL/GenBank/DDBJ whole genome shotgun (WGS) entry which is preliminary data.</text>
</comment>
<reference evidence="1 2" key="1">
    <citation type="submission" date="2020-06" db="EMBL/GenBank/DDBJ databases">
        <title>Transcriptomic and genomic resources for Thalictrum thalictroides and T. hernandezii: Facilitating candidate gene discovery in an emerging model plant lineage.</title>
        <authorList>
            <person name="Arias T."/>
            <person name="Riano-Pachon D.M."/>
            <person name="Di Stilio V.S."/>
        </authorList>
    </citation>
    <scope>NUCLEOTIDE SEQUENCE [LARGE SCALE GENOMIC DNA]</scope>
    <source>
        <strain evidence="2">cv. WT478/WT964</strain>
        <tissue evidence="1">Leaves</tissue>
    </source>
</reference>
<evidence type="ECO:0000313" key="2">
    <source>
        <dbReference type="Proteomes" id="UP000554482"/>
    </source>
</evidence>
<sequence length="115" mass="13138">MKPTVVETTETSVTVTKPWNSILKTKPTSVGSQTLNFIPPVFKGGVLQIEEGIFEEGSKDWDETVVGFFLDKRLPYSIVKRMVEKRWNLQGDVEILLDGDLFYFNFSNPEDKSYV</sequence>